<dbReference type="InterPro" id="IPR000073">
    <property type="entry name" value="AB_hydrolase_1"/>
</dbReference>
<dbReference type="SUPFAM" id="SSF53474">
    <property type="entry name" value="alpha/beta-Hydrolases"/>
    <property type="match status" value="1"/>
</dbReference>
<dbReference type="PRINTS" id="PR00111">
    <property type="entry name" value="ABHYDROLASE"/>
</dbReference>
<dbReference type="GO" id="GO:0003824">
    <property type="term" value="F:catalytic activity"/>
    <property type="evidence" value="ECO:0007669"/>
    <property type="project" value="InterPro"/>
</dbReference>
<comment type="caution">
    <text evidence="2">The sequence shown here is derived from an EMBL/GenBank/DDBJ whole genome shotgun (WGS) entry which is preliminary data.</text>
</comment>
<evidence type="ECO:0000259" key="1">
    <source>
        <dbReference type="Pfam" id="PF00561"/>
    </source>
</evidence>
<dbReference type="RefSeq" id="WP_246195797.1">
    <property type="nucleotide sequence ID" value="NZ_QPJC01000006.1"/>
</dbReference>
<organism evidence="2 3">
    <name type="scientific">Halopolyspora algeriensis</name>
    <dbReference type="NCBI Taxonomy" id="1500506"/>
    <lineage>
        <taxon>Bacteria</taxon>
        <taxon>Bacillati</taxon>
        <taxon>Actinomycetota</taxon>
        <taxon>Actinomycetes</taxon>
        <taxon>Actinomycetes incertae sedis</taxon>
        <taxon>Halopolyspora</taxon>
    </lineage>
</organism>
<dbReference type="AlphaFoldDB" id="A0A368VS39"/>
<dbReference type="Pfam" id="PF00561">
    <property type="entry name" value="Abhydrolase_1"/>
    <property type="match status" value="1"/>
</dbReference>
<dbReference type="PANTHER" id="PTHR43798">
    <property type="entry name" value="MONOACYLGLYCEROL LIPASE"/>
    <property type="match status" value="1"/>
</dbReference>
<dbReference type="PRINTS" id="PR00412">
    <property type="entry name" value="EPOXHYDRLASE"/>
</dbReference>
<name>A0A368VS39_9ACTN</name>
<sequence>MSSVNGETGPVEHTVRLGGSDLHYWVYGAATTVRRSDARAPVVMIHGLRGTHHGLELIAEHFPERTVVIPDLPGFGDSGPMRQRQHDVEGYAQLVTELVEHLGGRDRPVLLLGHSFGSLVAARAARLAPEPVWRLVLVNPISTPALRGPRVVLSRLTSVYYRLGKALPPRVGRALLSNRGIVLAASAAMVRSRDKRVRRFVHGSHLRYFSRFHSPALLSETYEASVTHTVAEYAAGLDTPTLLIAGAEDDIAPVHGQRRLAAELTDAELTVIPDVGHLVHYETPVAASRAIQRFLDAREEEEARQ</sequence>
<gene>
    <name evidence="2" type="ORF">DFQ14_106140</name>
</gene>
<dbReference type="Gene3D" id="3.40.50.1820">
    <property type="entry name" value="alpha/beta hydrolase"/>
    <property type="match status" value="1"/>
</dbReference>
<dbReference type="GO" id="GO:0016020">
    <property type="term" value="C:membrane"/>
    <property type="evidence" value="ECO:0007669"/>
    <property type="project" value="TreeGrafter"/>
</dbReference>
<dbReference type="Proteomes" id="UP000253495">
    <property type="component" value="Unassembled WGS sequence"/>
</dbReference>
<dbReference type="InterPro" id="IPR029058">
    <property type="entry name" value="AB_hydrolase_fold"/>
</dbReference>
<dbReference type="EMBL" id="QPJC01000006">
    <property type="protein sequence ID" value="RCW43662.1"/>
    <property type="molecule type" value="Genomic_DNA"/>
</dbReference>
<dbReference type="PANTHER" id="PTHR43798:SF33">
    <property type="entry name" value="HYDROLASE, PUTATIVE (AFU_ORTHOLOGUE AFUA_2G14860)-RELATED"/>
    <property type="match status" value="1"/>
</dbReference>
<keyword evidence="3" id="KW-1185">Reference proteome</keyword>
<reference evidence="2 3" key="1">
    <citation type="submission" date="2018-07" db="EMBL/GenBank/DDBJ databases">
        <title>Genomic Encyclopedia of Type Strains, Phase III (KMG-III): the genomes of soil and plant-associated and newly described type strains.</title>
        <authorList>
            <person name="Whitman W."/>
        </authorList>
    </citation>
    <scope>NUCLEOTIDE SEQUENCE [LARGE SCALE GENOMIC DNA]</scope>
    <source>
        <strain evidence="2 3">CECT 8575</strain>
    </source>
</reference>
<dbReference type="InterPro" id="IPR050266">
    <property type="entry name" value="AB_hydrolase_sf"/>
</dbReference>
<protein>
    <submittedName>
        <fullName evidence="2">Pimeloyl-ACP methyl ester carboxylesterase</fullName>
    </submittedName>
</protein>
<evidence type="ECO:0000313" key="3">
    <source>
        <dbReference type="Proteomes" id="UP000253495"/>
    </source>
</evidence>
<dbReference type="InterPro" id="IPR000639">
    <property type="entry name" value="Epox_hydrolase-like"/>
</dbReference>
<proteinExistence type="predicted"/>
<evidence type="ECO:0000313" key="2">
    <source>
        <dbReference type="EMBL" id="RCW43662.1"/>
    </source>
</evidence>
<feature type="domain" description="AB hydrolase-1" evidence="1">
    <location>
        <begin position="41"/>
        <end position="283"/>
    </location>
</feature>
<accession>A0A368VS39</accession>